<sequence length="161" mass="17040">MAKRRNQKASRTQASLLTEEAASVPPKKGSRGSAKAPSRATWKVMDRGSSVAAGLLATRASAVAWRVVTGKKPPTSGRHPDVTTREAVVWAVVGGSIVELVRVGVRRSAATYWVRSTGQLPPGMKPLGPKGLTTPGTTKEPVVEPAPHTSSKKVSRRSRGR</sequence>
<gene>
    <name evidence="2" type="ORF">ESP62_010680</name>
</gene>
<comment type="caution">
    <text evidence="2">The sequence shown here is derived from an EMBL/GenBank/DDBJ whole genome shotgun (WGS) entry which is preliminary data.</text>
</comment>
<dbReference type="EMBL" id="SDPP02000003">
    <property type="protein sequence ID" value="KAA1375925.1"/>
    <property type="molecule type" value="Genomic_DNA"/>
</dbReference>
<evidence type="ECO:0000256" key="1">
    <source>
        <dbReference type="SAM" id="MobiDB-lite"/>
    </source>
</evidence>
<protein>
    <submittedName>
        <fullName evidence="2">DUF4235 domain-containing protein</fullName>
    </submittedName>
</protein>
<proteinExistence type="predicted"/>
<dbReference type="Pfam" id="PF14019">
    <property type="entry name" value="DUF4235"/>
    <property type="match status" value="1"/>
</dbReference>
<keyword evidence="3" id="KW-1185">Reference proteome</keyword>
<feature type="compositionally biased region" description="Basic residues" evidence="1">
    <location>
        <begin position="150"/>
        <end position="161"/>
    </location>
</feature>
<feature type="region of interest" description="Disordered" evidence="1">
    <location>
        <begin position="1"/>
        <end position="41"/>
    </location>
</feature>
<reference evidence="2" key="1">
    <citation type="submission" date="2019-09" db="EMBL/GenBank/DDBJ databases">
        <authorList>
            <person name="Li J."/>
        </authorList>
    </citation>
    <scope>NUCLEOTIDE SEQUENCE [LARGE SCALE GENOMIC DNA]</scope>
    <source>
        <strain evidence="2">NRBC 14897</strain>
    </source>
</reference>
<name>A0A641AJD8_9ACTN</name>
<organism evidence="2 3">
    <name type="scientific">Aeromicrobium fastidiosum</name>
    <dbReference type="NCBI Taxonomy" id="52699"/>
    <lineage>
        <taxon>Bacteria</taxon>
        <taxon>Bacillati</taxon>
        <taxon>Actinomycetota</taxon>
        <taxon>Actinomycetes</taxon>
        <taxon>Propionibacteriales</taxon>
        <taxon>Nocardioidaceae</taxon>
        <taxon>Aeromicrobium</taxon>
    </lineage>
</organism>
<dbReference type="OrthoDB" id="6293727at2"/>
<dbReference type="InterPro" id="IPR025329">
    <property type="entry name" value="DUF4235"/>
</dbReference>
<feature type="region of interest" description="Disordered" evidence="1">
    <location>
        <begin position="118"/>
        <end position="161"/>
    </location>
</feature>
<evidence type="ECO:0000313" key="2">
    <source>
        <dbReference type="EMBL" id="KAA1375925.1"/>
    </source>
</evidence>
<dbReference type="RefSeq" id="WP_129183463.1">
    <property type="nucleotide sequence ID" value="NZ_JAGIOG010000001.1"/>
</dbReference>
<evidence type="ECO:0000313" key="3">
    <source>
        <dbReference type="Proteomes" id="UP001515100"/>
    </source>
</evidence>
<dbReference type="Proteomes" id="UP001515100">
    <property type="component" value="Unassembled WGS sequence"/>
</dbReference>
<feature type="compositionally biased region" description="Low complexity" evidence="1">
    <location>
        <begin position="118"/>
        <end position="139"/>
    </location>
</feature>
<accession>A0A641AJD8</accession>
<dbReference type="AlphaFoldDB" id="A0A641AJD8"/>